<keyword evidence="1 3" id="KW-0732">Signal</keyword>
<sequence>MKCISVTLALSLISSLLPLLAASDAYASPQRFEHRRRHQHVAVHVGDAQTTSGSALANKHVVSSERAQTNSKTQAKSEAFTHPGVLVSNAQLRYVKSQLGLDQDGNLTTASKTPWATAYSHFITANYTSLSWAASPRANVECGSYSNPNLGCTDERQDAIASYSLALAYVLTDNDAYAKKAIEVMDAWAKTLQTHSNSNAPLQTGWAGAMWPKAGELIRYYYGHKWPSSKQTRFQSMLRDIYLPTIINGSMSNGNWELVMMEAAIGIAVFLEDRSSYDKAMHTFQKRVPAYIYLASDGSLPKTVPKQNLNSKDKIIAYWQGQSKFVSGLSQETCRDFTHAGYGLASIANVAETARIQGNDIYQTTDLGKRLRRALEFHTQYQNGEPVPSWLCNGAYAGDLEGMTEVGFNAFFFRAGKRMPQTREYTVSRRPQAGNSLFLAWQTLTHAEQPN</sequence>
<dbReference type="RefSeq" id="XP_013241440.1">
    <property type="nucleotide sequence ID" value="XM_013385986.1"/>
</dbReference>
<dbReference type="OMA" id="HVIVECG"/>
<organism evidence="5 6">
    <name type="scientific">Tilletiaria anomala (strain ATCC 24038 / CBS 436.72 / UBC 951)</name>
    <dbReference type="NCBI Taxonomy" id="1037660"/>
    <lineage>
        <taxon>Eukaryota</taxon>
        <taxon>Fungi</taxon>
        <taxon>Dikarya</taxon>
        <taxon>Basidiomycota</taxon>
        <taxon>Ustilaginomycotina</taxon>
        <taxon>Exobasidiomycetes</taxon>
        <taxon>Georgefischeriales</taxon>
        <taxon>Tilletiariaceae</taxon>
        <taxon>Tilletiaria</taxon>
    </lineage>
</organism>
<name>A0A066VFT0_TILAU</name>
<feature type="chain" id="PRO_5001628169" evidence="3">
    <location>
        <begin position="23"/>
        <end position="451"/>
    </location>
</feature>
<reference evidence="5 6" key="1">
    <citation type="submission" date="2014-05" db="EMBL/GenBank/DDBJ databases">
        <title>Draft genome sequence of a rare smut relative, Tilletiaria anomala UBC 951.</title>
        <authorList>
            <consortium name="DOE Joint Genome Institute"/>
            <person name="Toome M."/>
            <person name="Kuo A."/>
            <person name="Henrissat B."/>
            <person name="Lipzen A."/>
            <person name="Tritt A."/>
            <person name="Yoshinaga Y."/>
            <person name="Zane M."/>
            <person name="Barry K."/>
            <person name="Grigoriev I.V."/>
            <person name="Spatafora J.W."/>
            <person name="Aimea M.C."/>
        </authorList>
    </citation>
    <scope>NUCLEOTIDE SEQUENCE [LARGE SCALE GENOMIC DNA]</scope>
    <source>
        <strain evidence="5 6">UBC 951</strain>
    </source>
</reference>
<dbReference type="HOGENOM" id="CLU_038125_3_0_1"/>
<dbReference type="InterPro" id="IPR008397">
    <property type="entry name" value="Alginate_lyase_dom"/>
</dbReference>
<feature type="domain" description="Alginate lyase" evidence="4">
    <location>
        <begin position="158"/>
        <end position="385"/>
    </location>
</feature>
<dbReference type="Gene3D" id="1.50.10.100">
    <property type="entry name" value="Chondroitin AC/alginate lyase"/>
    <property type="match status" value="1"/>
</dbReference>
<evidence type="ECO:0000313" key="6">
    <source>
        <dbReference type="Proteomes" id="UP000027361"/>
    </source>
</evidence>
<evidence type="ECO:0000256" key="1">
    <source>
        <dbReference type="ARBA" id="ARBA00022729"/>
    </source>
</evidence>
<dbReference type="EMBL" id="JMSN01000089">
    <property type="protein sequence ID" value="KDN40597.1"/>
    <property type="molecule type" value="Genomic_DNA"/>
</dbReference>
<dbReference type="InParanoid" id="A0A066VFT0"/>
<dbReference type="STRING" id="1037660.A0A066VFT0"/>
<keyword evidence="2" id="KW-0456">Lyase</keyword>
<feature type="signal peptide" evidence="3">
    <location>
        <begin position="1"/>
        <end position="22"/>
    </location>
</feature>
<proteinExistence type="predicted"/>
<evidence type="ECO:0000256" key="2">
    <source>
        <dbReference type="ARBA" id="ARBA00023239"/>
    </source>
</evidence>
<dbReference type="OrthoDB" id="526316at2759"/>
<evidence type="ECO:0000256" key="3">
    <source>
        <dbReference type="SAM" id="SignalP"/>
    </source>
</evidence>
<comment type="caution">
    <text evidence="5">The sequence shown here is derived from an EMBL/GenBank/DDBJ whole genome shotgun (WGS) entry which is preliminary data.</text>
</comment>
<gene>
    <name evidence="5" type="ORF">K437DRAFT_258582</name>
</gene>
<dbReference type="Proteomes" id="UP000027361">
    <property type="component" value="Unassembled WGS sequence"/>
</dbReference>
<dbReference type="SUPFAM" id="SSF48230">
    <property type="entry name" value="Chondroitin AC/alginate lyase"/>
    <property type="match status" value="1"/>
</dbReference>
<dbReference type="Pfam" id="PF05426">
    <property type="entry name" value="Alginate_lyase"/>
    <property type="match status" value="1"/>
</dbReference>
<evidence type="ECO:0000313" key="5">
    <source>
        <dbReference type="EMBL" id="KDN40597.1"/>
    </source>
</evidence>
<dbReference type="GO" id="GO:0042597">
    <property type="term" value="C:periplasmic space"/>
    <property type="evidence" value="ECO:0007669"/>
    <property type="project" value="InterPro"/>
</dbReference>
<keyword evidence="6" id="KW-1185">Reference proteome</keyword>
<dbReference type="AlphaFoldDB" id="A0A066VFT0"/>
<accession>A0A066VFT0</accession>
<dbReference type="GO" id="GO:0016829">
    <property type="term" value="F:lyase activity"/>
    <property type="evidence" value="ECO:0007669"/>
    <property type="project" value="UniProtKB-KW"/>
</dbReference>
<dbReference type="InterPro" id="IPR008929">
    <property type="entry name" value="Chondroitin_lyas"/>
</dbReference>
<dbReference type="GeneID" id="25265023"/>
<evidence type="ECO:0000259" key="4">
    <source>
        <dbReference type="Pfam" id="PF05426"/>
    </source>
</evidence>
<protein>
    <submittedName>
        <fullName evidence="5">Secreted protein</fullName>
    </submittedName>
</protein>